<name>A0ABQ4ZV95_9ASTR</name>
<reference evidence="1" key="1">
    <citation type="journal article" date="2022" name="Int. J. Mol. Sci.">
        <title>Draft Genome of Tanacetum Coccineum: Genomic Comparison of Closely Related Tanacetum-Family Plants.</title>
        <authorList>
            <person name="Yamashiro T."/>
            <person name="Shiraishi A."/>
            <person name="Nakayama K."/>
            <person name="Satake H."/>
        </authorList>
    </citation>
    <scope>NUCLEOTIDE SEQUENCE</scope>
</reference>
<dbReference type="EMBL" id="BQNB010011640">
    <property type="protein sequence ID" value="GJS93201.1"/>
    <property type="molecule type" value="Genomic_DNA"/>
</dbReference>
<gene>
    <name evidence="1" type="ORF">Tco_0800169</name>
</gene>
<organism evidence="1 2">
    <name type="scientific">Tanacetum coccineum</name>
    <dbReference type="NCBI Taxonomy" id="301880"/>
    <lineage>
        <taxon>Eukaryota</taxon>
        <taxon>Viridiplantae</taxon>
        <taxon>Streptophyta</taxon>
        <taxon>Embryophyta</taxon>
        <taxon>Tracheophyta</taxon>
        <taxon>Spermatophyta</taxon>
        <taxon>Magnoliopsida</taxon>
        <taxon>eudicotyledons</taxon>
        <taxon>Gunneridae</taxon>
        <taxon>Pentapetalae</taxon>
        <taxon>asterids</taxon>
        <taxon>campanulids</taxon>
        <taxon>Asterales</taxon>
        <taxon>Asteraceae</taxon>
        <taxon>Asteroideae</taxon>
        <taxon>Anthemideae</taxon>
        <taxon>Anthemidinae</taxon>
        <taxon>Tanacetum</taxon>
    </lineage>
</organism>
<sequence length="705" mass="80543">MELYIKGKENGRMILDSVLKGPLVYGTIEVECVTRTKTYENFSGQMRSIKKLWISRVLPYCSSSYVTHAKAPNFHKQERWSAKLYNEFDRFASAKGESLHEYYLRFSQLINNMHTIRMTMQPVQVNTKFLNNLQPEWRKFVTNVKLAKNLYMSNYDHLYVYLSKHEVHANEVRLMRERFPNPLALFYSSQPHSQSYEVPHHQQQYQTPISHSTPLVSQHAYQASVISQQSQAEFPQLDLGLAVPSFLPYDDPIASLNKVLDEVQLEFLSDPGVAEGQDTQTTMPHNAALQTDDLDAFVSDYDEAPLARAVLMANLSIYDSYVISEISSQVAKCNVEILVNMNVNESLTAELERYKKRHFGKHFVPQKELSTEQAFLFPISNPISEQLVVPPTPVKIEVPHKLLMKELLLENDRLLELIISQDLVHTAVNSLAAIDYQNMEKSYVDEYTECVTLKPEHSKKNEIVEKVIYNELSNKYSQLEQHCISLEIAMQQSQETQLKAKDTTISNSKKHIANLKEKEKVVADCNEYVNNSRVLAPGIYKLDLPPISSTLRKNKEVHEYYLKETNKHIDVLRGIVEQARALEPSNNTLYYALISSTSTIGSHSKRNTRKNRITQAASSNKKNKTVEVHPRSVMSSLNKKNRVSMCNANTKHAVIDANSKFVCSTCNECVFSANHDKCVVAYLNDVNSHVKSKSGKCDTTRNFVQ</sequence>
<dbReference type="Proteomes" id="UP001151760">
    <property type="component" value="Unassembled WGS sequence"/>
</dbReference>
<reference evidence="1" key="2">
    <citation type="submission" date="2022-01" db="EMBL/GenBank/DDBJ databases">
        <authorList>
            <person name="Yamashiro T."/>
            <person name="Shiraishi A."/>
            <person name="Satake H."/>
            <person name="Nakayama K."/>
        </authorList>
    </citation>
    <scope>NUCLEOTIDE SEQUENCE</scope>
</reference>
<evidence type="ECO:0008006" key="3">
    <source>
        <dbReference type="Google" id="ProtNLM"/>
    </source>
</evidence>
<proteinExistence type="predicted"/>
<comment type="caution">
    <text evidence="1">The sequence shown here is derived from an EMBL/GenBank/DDBJ whole genome shotgun (WGS) entry which is preliminary data.</text>
</comment>
<evidence type="ECO:0000313" key="2">
    <source>
        <dbReference type="Proteomes" id="UP001151760"/>
    </source>
</evidence>
<keyword evidence="2" id="KW-1185">Reference proteome</keyword>
<evidence type="ECO:0000313" key="1">
    <source>
        <dbReference type="EMBL" id="GJS93201.1"/>
    </source>
</evidence>
<accession>A0ABQ4ZV95</accession>
<protein>
    <recommendedName>
        <fullName evidence="3">Integrase, catalytic region, zinc finger, CCHC-type, peptidase aspartic, catalytic</fullName>
    </recommendedName>
</protein>